<proteinExistence type="predicted"/>
<evidence type="ECO:0000313" key="1">
    <source>
        <dbReference type="EMBL" id="MFC2971353.1"/>
    </source>
</evidence>
<sequence length="103" mass="10809">MSRSAPIPALTKPNRPDPAAHLVALLAAERAHATRAWTILSELRLHGVLPDWARQAGAGSYDVVTGQNAARQALNDALAAAVPGFREALQSALGIPRLTRAGD</sequence>
<evidence type="ECO:0000313" key="2">
    <source>
        <dbReference type="Proteomes" id="UP001595457"/>
    </source>
</evidence>
<name>A0ABV7AQH0_9GAMM</name>
<dbReference type="EMBL" id="JBHRSJ010000006">
    <property type="protein sequence ID" value="MFC2971353.1"/>
    <property type="molecule type" value="Genomic_DNA"/>
</dbReference>
<reference evidence="2" key="1">
    <citation type="journal article" date="2019" name="Int. J. Syst. Evol. Microbiol.">
        <title>The Global Catalogue of Microorganisms (GCM) 10K type strain sequencing project: providing services to taxonomists for standard genome sequencing and annotation.</title>
        <authorList>
            <consortium name="The Broad Institute Genomics Platform"/>
            <consortium name="The Broad Institute Genome Sequencing Center for Infectious Disease"/>
            <person name="Wu L."/>
            <person name="Ma J."/>
        </authorList>
    </citation>
    <scope>NUCLEOTIDE SEQUENCE [LARGE SCALE GENOMIC DNA]</scope>
    <source>
        <strain evidence="2">KCTC 62195</strain>
    </source>
</reference>
<protein>
    <submittedName>
        <fullName evidence="1">Uncharacterized protein</fullName>
    </submittedName>
</protein>
<dbReference type="RefSeq" id="WP_377812948.1">
    <property type="nucleotide sequence ID" value="NZ_JBHRSJ010000006.1"/>
</dbReference>
<dbReference type="Proteomes" id="UP001595457">
    <property type="component" value="Unassembled WGS sequence"/>
</dbReference>
<comment type="caution">
    <text evidence="1">The sequence shown here is derived from an EMBL/GenBank/DDBJ whole genome shotgun (WGS) entry which is preliminary data.</text>
</comment>
<keyword evidence="2" id="KW-1185">Reference proteome</keyword>
<gene>
    <name evidence="1" type="ORF">ACFOJE_03845</name>
</gene>
<accession>A0ABV7AQH0</accession>
<organism evidence="1 2">
    <name type="scientific">Azotobacter bryophylli</name>
    <dbReference type="NCBI Taxonomy" id="1986537"/>
    <lineage>
        <taxon>Bacteria</taxon>
        <taxon>Pseudomonadati</taxon>
        <taxon>Pseudomonadota</taxon>
        <taxon>Gammaproteobacteria</taxon>
        <taxon>Pseudomonadales</taxon>
        <taxon>Pseudomonadaceae</taxon>
        <taxon>Azotobacter</taxon>
    </lineage>
</organism>